<comment type="caution">
    <text evidence="4">The sequence shown here is derived from an EMBL/GenBank/DDBJ whole genome shotgun (WGS) entry which is preliminary data.</text>
</comment>
<protein>
    <submittedName>
        <fullName evidence="4">GNAT family N-acetyltransferase</fullName>
    </submittedName>
</protein>
<keyword evidence="2" id="KW-0012">Acyltransferase</keyword>
<evidence type="ECO:0000313" key="4">
    <source>
        <dbReference type="EMBL" id="GAA0254854.1"/>
    </source>
</evidence>
<evidence type="ECO:0000313" key="5">
    <source>
        <dbReference type="Proteomes" id="UP001500416"/>
    </source>
</evidence>
<sequence length="295" mass="32407">MRYGPAMADVHRHHDLAEFWALTRDFYTADPVLHTVPITAAELRLRNPIPDDEPPLLVTVTDGGRVVGAALRTPPFPLEVTGLPVRWAPAVAEALAHEDVELPGVSGRRDSVEAFVLAWTERTRWNAEERQSLRLFRLDELDPPRDVPGSARLATEADLDLLVRWHYAFVDESVPHEPDLDRSRRFVERALAVGTGQVLWVDGDEPVSLAAASTPLSGMSRVAPVYTPPEHRGRGYGSAVTAAVSTWAMEAGAEHVVLFTDLANPVSNSIYQRIGYRPVTDAAEFAFTEPAPGRG</sequence>
<evidence type="ECO:0000256" key="2">
    <source>
        <dbReference type="ARBA" id="ARBA00023315"/>
    </source>
</evidence>
<dbReference type="SUPFAM" id="SSF55729">
    <property type="entry name" value="Acyl-CoA N-acyltransferases (Nat)"/>
    <property type="match status" value="1"/>
</dbReference>
<gene>
    <name evidence="4" type="ORF">GCM10010492_64570</name>
</gene>
<feature type="domain" description="N-acetyltransferase" evidence="3">
    <location>
        <begin position="149"/>
        <end position="295"/>
    </location>
</feature>
<dbReference type="PROSITE" id="PS51186">
    <property type="entry name" value="GNAT"/>
    <property type="match status" value="1"/>
</dbReference>
<keyword evidence="1" id="KW-0808">Transferase</keyword>
<evidence type="ECO:0000256" key="1">
    <source>
        <dbReference type="ARBA" id="ARBA00022679"/>
    </source>
</evidence>
<dbReference type="Pfam" id="PF00583">
    <property type="entry name" value="Acetyltransf_1"/>
    <property type="match status" value="1"/>
</dbReference>
<organism evidence="4 5">
    <name type="scientific">Saccharothrix mutabilis subsp. mutabilis</name>
    <dbReference type="NCBI Taxonomy" id="66855"/>
    <lineage>
        <taxon>Bacteria</taxon>
        <taxon>Bacillati</taxon>
        <taxon>Actinomycetota</taxon>
        <taxon>Actinomycetes</taxon>
        <taxon>Pseudonocardiales</taxon>
        <taxon>Pseudonocardiaceae</taxon>
        <taxon>Saccharothrix</taxon>
    </lineage>
</organism>
<dbReference type="InterPro" id="IPR000182">
    <property type="entry name" value="GNAT_dom"/>
</dbReference>
<dbReference type="Proteomes" id="UP001500416">
    <property type="component" value="Unassembled WGS sequence"/>
</dbReference>
<dbReference type="EMBL" id="BAAABU010000022">
    <property type="protein sequence ID" value="GAA0254854.1"/>
    <property type="molecule type" value="Genomic_DNA"/>
</dbReference>
<reference evidence="4 5" key="1">
    <citation type="journal article" date="2019" name="Int. J. Syst. Evol. Microbiol.">
        <title>The Global Catalogue of Microorganisms (GCM) 10K type strain sequencing project: providing services to taxonomists for standard genome sequencing and annotation.</title>
        <authorList>
            <consortium name="The Broad Institute Genomics Platform"/>
            <consortium name="The Broad Institute Genome Sequencing Center for Infectious Disease"/>
            <person name="Wu L."/>
            <person name="Ma J."/>
        </authorList>
    </citation>
    <scope>NUCLEOTIDE SEQUENCE [LARGE SCALE GENOMIC DNA]</scope>
    <source>
        <strain evidence="4 5">JCM 3380</strain>
    </source>
</reference>
<keyword evidence="5" id="KW-1185">Reference proteome</keyword>
<accession>A0ABN0ULR8</accession>
<dbReference type="InterPro" id="IPR016181">
    <property type="entry name" value="Acyl_CoA_acyltransferase"/>
</dbReference>
<proteinExistence type="predicted"/>
<dbReference type="PANTHER" id="PTHR43877">
    <property type="entry name" value="AMINOALKYLPHOSPHONATE N-ACETYLTRANSFERASE-RELATED-RELATED"/>
    <property type="match status" value="1"/>
</dbReference>
<dbReference type="Gene3D" id="3.40.630.30">
    <property type="match status" value="1"/>
</dbReference>
<name>A0ABN0ULR8_9PSEU</name>
<dbReference type="InterPro" id="IPR050832">
    <property type="entry name" value="Bact_Acetyltransf"/>
</dbReference>
<dbReference type="CDD" id="cd04301">
    <property type="entry name" value="NAT_SF"/>
    <property type="match status" value="1"/>
</dbReference>
<evidence type="ECO:0000259" key="3">
    <source>
        <dbReference type="PROSITE" id="PS51186"/>
    </source>
</evidence>